<reference evidence="3" key="1">
    <citation type="journal article" date="2011" name="Proc. Natl. Acad. Sci. U.S.A.">
        <title>Obligate biotrophy features unraveled by the genomic analysis of rust fungi.</title>
        <authorList>
            <person name="Duplessis S."/>
            <person name="Cuomo C.A."/>
            <person name="Lin Y.-C."/>
            <person name="Aerts A."/>
            <person name="Tisserant E."/>
            <person name="Veneault-Fourrey C."/>
            <person name="Joly D.L."/>
            <person name="Hacquard S."/>
            <person name="Amselem J."/>
            <person name="Cantarel B.L."/>
            <person name="Chiu R."/>
            <person name="Coutinho P.M."/>
            <person name="Feau N."/>
            <person name="Field M."/>
            <person name="Frey P."/>
            <person name="Gelhaye E."/>
            <person name="Goldberg J."/>
            <person name="Grabherr M.G."/>
            <person name="Kodira C.D."/>
            <person name="Kohler A."/>
            <person name="Kuees U."/>
            <person name="Lindquist E.A."/>
            <person name="Lucas S.M."/>
            <person name="Mago R."/>
            <person name="Mauceli E."/>
            <person name="Morin E."/>
            <person name="Murat C."/>
            <person name="Pangilinan J.L."/>
            <person name="Park R."/>
            <person name="Pearson M."/>
            <person name="Quesneville H."/>
            <person name="Rouhier N."/>
            <person name="Sakthikumar S."/>
            <person name="Salamov A.A."/>
            <person name="Schmutz J."/>
            <person name="Selles B."/>
            <person name="Shapiro H."/>
            <person name="Tanguay P."/>
            <person name="Tuskan G.A."/>
            <person name="Henrissat B."/>
            <person name="Van de Peer Y."/>
            <person name="Rouze P."/>
            <person name="Ellis J.G."/>
            <person name="Dodds P.N."/>
            <person name="Schein J.E."/>
            <person name="Zhong S."/>
            <person name="Hamelin R.C."/>
            <person name="Grigoriev I.V."/>
            <person name="Szabo L.J."/>
            <person name="Martin F."/>
        </authorList>
    </citation>
    <scope>NUCLEOTIDE SEQUENCE [LARGE SCALE GENOMIC DNA]</scope>
    <source>
        <strain evidence="3">CRL 75-36-700-3 / race SCCL</strain>
    </source>
</reference>
<proteinExistence type="predicted"/>
<sequence>MILISISSILPVQPQGAPSRSTQPLTPFSEPVASLPHQFPPHLLSRPLVFTSTSKLSSVTTVPPLPPPSIILNQSDKTVDRGSPNHQHTTRVSVEKDEQSAADGSEADVVMEHVDDDEAGPTPPRPNLSELDHENQPLNTQSQSSPMEGLPSFMLPIIRHLPLRHARLPYSGPGRPHAQTRLLSSSSSSSSAIASAVGPVSEDLSRVLSETEGAALARTFTTRRQPAPLTTAPAPTANVVDHVAPNAATARPEDQSVSAHQSL</sequence>
<dbReference type="KEGG" id="pgr:PGTG_22642"/>
<feature type="compositionally biased region" description="Polar residues" evidence="1">
    <location>
        <begin position="136"/>
        <end position="146"/>
    </location>
</feature>
<evidence type="ECO:0000256" key="1">
    <source>
        <dbReference type="SAM" id="MobiDB-lite"/>
    </source>
</evidence>
<feature type="compositionally biased region" description="Low complexity" evidence="1">
    <location>
        <begin position="222"/>
        <end position="237"/>
    </location>
</feature>
<dbReference type="EMBL" id="DS178396">
    <property type="protein sequence ID" value="EHS62850.1"/>
    <property type="molecule type" value="Genomic_DNA"/>
</dbReference>
<dbReference type="InParanoid" id="H6QVC1"/>
<feature type="region of interest" description="Disordered" evidence="1">
    <location>
        <begin position="12"/>
        <end position="33"/>
    </location>
</feature>
<name>H6QVC1_PUCGT</name>
<feature type="compositionally biased region" description="Polar residues" evidence="1">
    <location>
        <begin position="12"/>
        <end position="26"/>
    </location>
</feature>
<dbReference type="HOGENOM" id="CLU_1058209_0_0_1"/>
<dbReference type="AlphaFoldDB" id="H6QVC1"/>
<protein>
    <submittedName>
        <fullName evidence="2">Uncharacterized protein</fullName>
    </submittedName>
</protein>
<organism evidence="2 3">
    <name type="scientific">Puccinia graminis f. sp. tritici (strain CRL 75-36-700-3 / race SCCL)</name>
    <name type="common">Black stem rust fungus</name>
    <dbReference type="NCBI Taxonomy" id="418459"/>
    <lineage>
        <taxon>Eukaryota</taxon>
        <taxon>Fungi</taxon>
        <taxon>Dikarya</taxon>
        <taxon>Basidiomycota</taxon>
        <taxon>Pucciniomycotina</taxon>
        <taxon>Pucciniomycetes</taxon>
        <taxon>Pucciniales</taxon>
        <taxon>Pucciniaceae</taxon>
        <taxon>Puccinia</taxon>
    </lineage>
</organism>
<keyword evidence="3" id="KW-1185">Reference proteome</keyword>
<dbReference type="Proteomes" id="UP000008783">
    <property type="component" value="Unassembled WGS sequence"/>
</dbReference>
<gene>
    <name evidence="2" type="ORF">PGTG_22642</name>
</gene>
<accession>H6QVC1</accession>
<dbReference type="OrthoDB" id="2510688at2759"/>
<dbReference type="RefSeq" id="XP_003888536.1">
    <property type="nucleotide sequence ID" value="XM_003888487.1"/>
</dbReference>
<dbReference type="VEuPathDB" id="FungiDB:PGTG_22642"/>
<feature type="region of interest" description="Disordered" evidence="1">
    <location>
        <begin position="67"/>
        <end position="150"/>
    </location>
</feature>
<dbReference type="GeneID" id="13540813"/>
<feature type="region of interest" description="Disordered" evidence="1">
    <location>
        <begin position="220"/>
        <end position="263"/>
    </location>
</feature>
<feature type="region of interest" description="Disordered" evidence="1">
    <location>
        <begin position="168"/>
        <end position="188"/>
    </location>
</feature>
<evidence type="ECO:0000313" key="3">
    <source>
        <dbReference type="Proteomes" id="UP000008783"/>
    </source>
</evidence>
<evidence type="ECO:0000313" key="2">
    <source>
        <dbReference type="EMBL" id="EHS62850.1"/>
    </source>
</evidence>